<dbReference type="KEGG" id="nta:107787310"/>
<protein>
    <submittedName>
        <fullName evidence="2">Proline-rich protein 27-like</fullName>
    </submittedName>
</protein>
<evidence type="ECO:0000313" key="2">
    <source>
        <dbReference type="RefSeq" id="XP_016464342.1"/>
    </source>
</evidence>
<feature type="region of interest" description="Disordered" evidence="1">
    <location>
        <begin position="1"/>
        <end position="143"/>
    </location>
</feature>
<dbReference type="PaxDb" id="4097-A0A1S3ZJ65"/>
<sequence length="143" mass="15264">MSYPPPHGYTELTRHHEPYTFIQTPSLPSQGHRTIRLTYSPAASQPSASQPSTSHPRGSHPYISQPHGSHPSISQPLRSQPLVSQPLGSHPAMSLSQGSQPSLSSTPSISGLCLRGSSSDPPTQSTHASNTHASDDDDEVQAR</sequence>
<dbReference type="AlphaFoldDB" id="A0A1S3ZJ65"/>
<organism evidence="2">
    <name type="scientific">Nicotiana tabacum</name>
    <name type="common">Common tobacco</name>
    <dbReference type="NCBI Taxonomy" id="4097"/>
    <lineage>
        <taxon>Eukaryota</taxon>
        <taxon>Viridiplantae</taxon>
        <taxon>Streptophyta</taxon>
        <taxon>Embryophyta</taxon>
        <taxon>Tracheophyta</taxon>
        <taxon>Spermatophyta</taxon>
        <taxon>Magnoliopsida</taxon>
        <taxon>eudicotyledons</taxon>
        <taxon>Gunneridae</taxon>
        <taxon>Pentapetalae</taxon>
        <taxon>asterids</taxon>
        <taxon>lamiids</taxon>
        <taxon>Solanales</taxon>
        <taxon>Solanaceae</taxon>
        <taxon>Nicotianoideae</taxon>
        <taxon>Nicotianeae</taxon>
        <taxon>Nicotiana</taxon>
    </lineage>
</organism>
<feature type="compositionally biased region" description="Low complexity" evidence="1">
    <location>
        <begin position="40"/>
        <end position="52"/>
    </location>
</feature>
<feature type="compositionally biased region" description="Polar residues" evidence="1">
    <location>
        <begin position="71"/>
        <end position="87"/>
    </location>
</feature>
<feature type="compositionally biased region" description="Low complexity" evidence="1">
    <location>
        <begin position="94"/>
        <end position="111"/>
    </location>
</feature>
<feature type="compositionally biased region" description="Polar residues" evidence="1">
    <location>
        <begin position="116"/>
        <end position="132"/>
    </location>
</feature>
<dbReference type="RefSeq" id="XP_016464342.1">
    <property type="nucleotide sequence ID" value="XM_016608856.1"/>
</dbReference>
<evidence type="ECO:0000256" key="1">
    <source>
        <dbReference type="SAM" id="MobiDB-lite"/>
    </source>
</evidence>
<proteinExistence type="predicted"/>
<feature type="compositionally biased region" description="Polar residues" evidence="1">
    <location>
        <begin position="21"/>
        <end position="32"/>
    </location>
</feature>
<gene>
    <name evidence="2" type="primary">LOC107787310</name>
</gene>
<accession>A0A1S3ZJ65</accession>
<name>A0A1S3ZJ65_TOBAC</name>
<dbReference type="OrthoDB" id="6367742at2759"/>
<reference evidence="2" key="1">
    <citation type="submission" date="2025-08" db="UniProtKB">
        <authorList>
            <consortium name="RefSeq"/>
        </authorList>
    </citation>
    <scope>IDENTIFICATION</scope>
</reference>